<evidence type="ECO:0000313" key="2">
    <source>
        <dbReference type="Proteomes" id="UP000095283"/>
    </source>
</evidence>
<dbReference type="SUPFAM" id="SSF81321">
    <property type="entry name" value="Family A G protein-coupled receptor-like"/>
    <property type="match status" value="1"/>
</dbReference>
<proteinExistence type="predicted"/>
<keyword evidence="1" id="KW-0472">Membrane</keyword>
<keyword evidence="1" id="KW-1133">Transmembrane helix</keyword>
<feature type="transmembrane region" description="Helical" evidence="1">
    <location>
        <begin position="136"/>
        <end position="156"/>
    </location>
</feature>
<dbReference type="WBParaSite" id="Hba_06814">
    <property type="protein sequence ID" value="Hba_06814"/>
    <property type="gene ID" value="Hba_06814"/>
</dbReference>
<protein>
    <submittedName>
        <fullName evidence="3">G_PROTEIN_RECEP_F1_2 domain-containing protein</fullName>
    </submittedName>
</protein>
<keyword evidence="1" id="KW-0812">Transmembrane</keyword>
<dbReference type="Proteomes" id="UP000095283">
    <property type="component" value="Unplaced"/>
</dbReference>
<dbReference type="Gene3D" id="1.20.1070.10">
    <property type="entry name" value="Rhodopsin 7-helix transmembrane proteins"/>
    <property type="match status" value="1"/>
</dbReference>
<organism evidence="2 3">
    <name type="scientific">Heterorhabditis bacteriophora</name>
    <name type="common">Entomopathogenic nematode worm</name>
    <dbReference type="NCBI Taxonomy" id="37862"/>
    <lineage>
        <taxon>Eukaryota</taxon>
        <taxon>Metazoa</taxon>
        <taxon>Ecdysozoa</taxon>
        <taxon>Nematoda</taxon>
        <taxon>Chromadorea</taxon>
        <taxon>Rhabditida</taxon>
        <taxon>Rhabditina</taxon>
        <taxon>Rhabditomorpha</taxon>
        <taxon>Strongyloidea</taxon>
        <taxon>Heterorhabditidae</taxon>
        <taxon>Heterorhabditis</taxon>
    </lineage>
</organism>
<feature type="transmembrane region" description="Helical" evidence="1">
    <location>
        <begin position="75"/>
        <end position="96"/>
    </location>
</feature>
<feature type="transmembrane region" description="Helical" evidence="1">
    <location>
        <begin position="108"/>
        <end position="129"/>
    </location>
</feature>
<dbReference type="PANTHER" id="PTHR46709:SF15">
    <property type="entry name" value="G_PROTEIN_RECEP_F1_2 DOMAIN-CONTAINING PROTEIN"/>
    <property type="match status" value="1"/>
</dbReference>
<feature type="transmembrane region" description="Helical" evidence="1">
    <location>
        <begin position="12"/>
        <end position="29"/>
    </location>
</feature>
<name>A0A1I7WNT6_HETBA</name>
<feature type="transmembrane region" description="Helical" evidence="1">
    <location>
        <begin position="187"/>
        <end position="208"/>
    </location>
</feature>
<keyword evidence="2" id="KW-1185">Reference proteome</keyword>
<dbReference type="PANTHER" id="PTHR46709">
    <property type="entry name" value="PROTEIN CBG23488-RELATED"/>
    <property type="match status" value="1"/>
</dbReference>
<accession>A0A1I7WNT6</accession>
<reference evidence="3" key="1">
    <citation type="submission" date="2016-11" db="UniProtKB">
        <authorList>
            <consortium name="WormBaseParasite"/>
        </authorList>
    </citation>
    <scope>IDENTIFICATION</scope>
</reference>
<evidence type="ECO:0000313" key="3">
    <source>
        <dbReference type="WBParaSite" id="Hba_06814"/>
    </source>
</evidence>
<feature type="transmembrane region" description="Helical" evidence="1">
    <location>
        <begin position="247"/>
        <end position="272"/>
    </location>
</feature>
<sequence length="290" mass="33132">MIEDIRFYGVELVAPLFCLLICAGFVNIARHGNRIFLMTFRINVFFEVKAEAFIWLQNNVETKDIIAFNISKKSFFGTVIALVGCACNLLLLFVFLAKNNRANPFQTFLAFLDFMLCFLFIACFGTLSFSVTLRIVIITAIIIILRLPGFFMIEIIDLPQCDFFASKTLSAKEMDPDLAEMYTMFDVIIQFFHLFVSFIILCLLNCVVVQKLRSSHKRARRQSSCPTVLHTNAAELEERREHKQLRCAIKTTIVIISSYLACNSVNFVLYSIEMFNSSLTQVGINNIQLV</sequence>
<evidence type="ECO:0000256" key="1">
    <source>
        <dbReference type="SAM" id="Phobius"/>
    </source>
</evidence>
<dbReference type="AlphaFoldDB" id="A0A1I7WNT6"/>